<evidence type="ECO:0000313" key="2">
    <source>
        <dbReference type="Proteomes" id="UP000327085"/>
    </source>
</evidence>
<dbReference type="EMBL" id="CABIKO010000120">
    <property type="protein sequence ID" value="VVA27318.1"/>
    <property type="molecule type" value="Genomic_DNA"/>
</dbReference>
<dbReference type="AlphaFoldDB" id="A0A5E4FMK8"/>
<dbReference type="InParanoid" id="A0A5E4FMK8"/>
<dbReference type="Proteomes" id="UP000327085">
    <property type="component" value="Chromosome 2"/>
</dbReference>
<dbReference type="Gramene" id="VVA27318">
    <property type="protein sequence ID" value="VVA27318"/>
    <property type="gene ID" value="Prudul26B027372"/>
</dbReference>
<accession>A0A5E4FMK8</accession>
<sequence>MAWDDDAVAMVDMVNLCCDWRREKAVVVGGSAGSWLFFAVGCRRHCLLRERALRCNVTSEGFGTICPPFPHRFP</sequence>
<reference evidence="2" key="1">
    <citation type="journal article" date="2020" name="Plant J.">
        <title>Transposons played a major role in the diversification between the closely related almond and peach genomes: results from the almond genome sequence.</title>
        <authorList>
            <person name="Alioto T."/>
            <person name="Alexiou K.G."/>
            <person name="Bardil A."/>
            <person name="Barteri F."/>
            <person name="Castanera R."/>
            <person name="Cruz F."/>
            <person name="Dhingra A."/>
            <person name="Duval H."/>
            <person name="Fernandez I Marti A."/>
            <person name="Frias L."/>
            <person name="Galan B."/>
            <person name="Garcia J.L."/>
            <person name="Howad W."/>
            <person name="Gomez-Garrido J."/>
            <person name="Gut M."/>
            <person name="Julca I."/>
            <person name="Morata J."/>
            <person name="Puigdomenech P."/>
            <person name="Ribeca P."/>
            <person name="Rubio Cabetas M.J."/>
            <person name="Vlasova A."/>
            <person name="Wirthensohn M."/>
            <person name="Garcia-Mas J."/>
            <person name="Gabaldon T."/>
            <person name="Casacuberta J.M."/>
            <person name="Arus P."/>
        </authorList>
    </citation>
    <scope>NUCLEOTIDE SEQUENCE [LARGE SCALE GENOMIC DNA]</scope>
    <source>
        <strain evidence="2">cv. Texas</strain>
    </source>
</reference>
<protein>
    <submittedName>
        <fullName evidence="1">Uncharacterized protein</fullName>
    </submittedName>
</protein>
<evidence type="ECO:0000313" key="1">
    <source>
        <dbReference type="EMBL" id="VVA27318.1"/>
    </source>
</evidence>
<name>A0A5E4FMK8_PRUDU</name>
<gene>
    <name evidence="1" type="ORF">ALMOND_2B027372</name>
</gene>
<organism evidence="1 2">
    <name type="scientific">Prunus dulcis</name>
    <name type="common">Almond</name>
    <name type="synonym">Amygdalus dulcis</name>
    <dbReference type="NCBI Taxonomy" id="3755"/>
    <lineage>
        <taxon>Eukaryota</taxon>
        <taxon>Viridiplantae</taxon>
        <taxon>Streptophyta</taxon>
        <taxon>Embryophyta</taxon>
        <taxon>Tracheophyta</taxon>
        <taxon>Spermatophyta</taxon>
        <taxon>Magnoliopsida</taxon>
        <taxon>eudicotyledons</taxon>
        <taxon>Gunneridae</taxon>
        <taxon>Pentapetalae</taxon>
        <taxon>rosids</taxon>
        <taxon>fabids</taxon>
        <taxon>Rosales</taxon>
        <taxon>Rosaceae</taxon>
        <taxon>Amygdaloideae</taxon>
        <taxon>Amygdaleae</taxon>
        <taxon>Prunus</taxon>
    </lineage>
</organism>
<proteinExistence type="predicted"/>